<dbReference type="Proteomes" id="UP000054815">
    <property type="component" value="Unassembled WGS sequence"/>
</dbReference>
<evidence type="ECO:0000313" key="2">
    <source>
        <dbReference type="Proteomes" id="UP000054815"/>
    </source>
</evidence>
<evidence type="ECO:0000313" key="1">
    <source>
        <dbReference type="EMBL" id="KRX88002.1"/>
    </source>
</evidence>
<gene>
    <name evidence="1" type="ORF">T4E_3007</name>
</gene>
<protein>
    <submittedName>
        <fullName evidence="1">Uncharacterized protein</fullName>
    </submittedName>
</protein>
<reference evidence="1 2" key="1">
    <citation type="submission" date="2015-01" db="EMBL/GenBank/DDBJ databases">
        <title>Evolution of Trichinella species and genotypes.</title>
        <authorList>
            <person name="Korhonen P.K."/>
            <person name="Edoardo P."/>
            <person name="Giuseppe L.R."/>
            <person name="Gasser R.B."/>
        </authorList>
    </citation>
    <scope>NUCLEOTIDE SEQUENCE [LARGE SCALE GENOMIC DNA]</scope>
    <source>
        <strain evidence="1">ISS141</strain>
    </source>
</reference>
<accession>A0A0V0XJ56</accession>
<name>A0A0V0XJ56_TRIPS</name>
<proteinExistence type="predicted"/>
<dbReference type="AlphaFoldDB" id="A0A0V0XJ56"/>
<comment type="caution">
    <text evidence="1">The sequence shown here is derived from an EMBL/GenBank/DDBJ whole genome shotgun (WGS) entry which is preliminary data.</text>
</comment>
<sequence>MVQGRDPYVVVTVCAPPPVGKQSAGEIRATLCAVFIRLFTLPVFRFVACFPVGRALRVCIVSSVCFELHFSRFFFTKSGPGILRTHFRLVDMTQRGRGSASSYFPFSFHLLEGPDNNVDHPETEIAKDISGDCSPNDAEQKLKCILATAKGRIFKFTKFS</sequence>
<organism evidence="1 2">
    <name type="scientific">Trichinella pseudospiralis</name>
    <name type="common">Parasitic roundworm</name>
    <dbReference type="NCBI Taxonomy" id="6337"/>
    <lineage>
        <taxon>Eukaryota</taxon>
        <taxon>Metazoa</taxon>
        <taxon>Ecdysozoa</taxon>
        <taxon>Nematoda</taxon>
        <taxon>Enoplea</taxon>
        <taxon>Dorylaimia</taxon>
        <taxon>Trichinellida</taxon>
        <taxon>Trichinellidae</taxon>
        <taxon>Trichinella</taxon>
    </lineage>
</organism>
<dbReference type="EMBL" id="JYDU01000256">
    <property type="protein sequence ID" value="KRX88002.1"/>
    <property type="molecule type" value="Genomic_DNA"/>
</dbReference>